<evidence type="ECO:0000313" key="3">
    <source>
        <dbReference type="EMBL" id="CAD7222837.1"/>
    </source>
</evidence>
<reference evidence="3" key="1">
    <citation type="submission" date="2020-11" db="EMBL/GenBank/DDBJ databases">
        <authorList>
            <person name="Tran Van P."/>
        </authorList>
    </citation>
    <scope>NUCLEOTIDE SEQUENCE</scope>
</reference>
<protein>
    <submittedName>
        <fullName evidence="3">Uncharacterized protein</fullName>
    </submittedName>
</protein>
<feature type="transmembrane region" description="Helical" evidence="2">
    <location>
        <begin position="20"/>
        <end position="40"/>
    </location>
</feature>
<keyword evidence="2" id="KW-0472">Membrane</keyword>
<organism evidence="3">
    <name type="scientific">Cyprideis torosa</name>
    <dbReference type="NCBI Taxonomy" id="163714"/>
    <lineage>
        <taxon>Eukaryota</taxon>
        <taxon>Metazoa</taxon>
        <taxon>Ecdysozoa</taxon>
        <taxon>Arthropoda</taxon>
        <taxon>Crustacea</taxon>
        <taxon>Oligostraca</taxon>
        <taxon>Ostracoda</taxon>
        <taxon>Podocopa</taxon>
        <taxon>Podocopida</taxon>
        <taxon>Cytherocopina</taxon>
        <taxon>Cytheroidea</taxon>
        <taxon>Cytherideidae</taxon>
        <taxon>Cyprideis</taxon>
    </lineage>
</organism>
<evidence type="ECO:0000256" key="2">
    <source>
        <dbReference type="SAM" id="Phobius"/>
    </source>
</evidence>
<dbReference type="EMBL" id="OB660109">
    <property type="protein sequence ID" value="CAD7222837.1"/>
    <property type="molecule type" value="Genomic_DNA"/>
</dbReference>
<sequence>MKFISDLETKHETLGESSPFSSSTWISACWTIFFVFLFTMPLPTDAIRCRSCDLGEKCEFIRRYTPHDCGEGIDHCKKLTIRADPGLKFGGATKDRHGADQSQNRRRGSPEGYSSVRG</sequence>
<keyword evidence="2" id="KW-1133">Transmembrane helix</keyword>
<feature type="region of interest" description="Disordered" evidence="1">
    <location>
        <begin position="85"/>
        <end position="118"/>
    </location>
</feature>
<name>A0A7R8W347_9CRUS</name>
<keyword evidence="2" id="KW-0812">Transmembrane</keyword>
<gene>
    <name evidence="3" type="ORF">CTOB1V02_LOCUS834</name>
</gene>
<accession>A0A7R8W347</accession>
<dbReference type="PROSITE" id="PS51257">
    <property type="entry name" value="PROKAR_LIPOPROTEIN"/>
    <property type="match status" value="1"/>
</dbReference>
<evidence type="ECO:0000256" key="1">
    <source>
        <dbReference type="SAM" id="MobiDB-lite"/>
    </source>
</evidence>
<dbReference type="AlphaFoldDB" id="A0A7R8W347"/>
<proteinExistence type="predicted"/>